<feature type="domain" description="N-acetyltransferase" evidence="1">
    <location>
        <begin position="5"/>
        <end position="117"/>
    </location>
</feature>
<dbReference type="Pfam" id="PF13302">
    <property type="entry name" value="Acetyltransf_3"/>
    <property type="match status" value="1"/>
</dbReference>
<evidence type="ECO:0000313" key="2">
    <source>
        <dbReference type="EMBL" id="CAA9579318.1"/>
    </source>
</evidence>
<dbReference type="AlphaFoldDB" id="A0A6J4VI71"/>
<evidence type="ECO:0000259" key="1">
    <source>
        <dbReference type="Pfam" id="PF13302"/>
    </source>
</evidence>
<protein>
    <recommendedName>
        <fullName evidence="1">N-acetyltransferase domain-containing protein</fullName>
    </recommendedName>
</protein>
<dbReference type="GO" id="GO:0016747">
    <property type="term" value="F:acyltransferase activity, transferring groups other than amino-acyl groups"/>
    <property type="evidence" value="ECO:0007669"/>
    <property type="project" value="InterPro"/>
</dbReference>
<name>A0A6J4VI71_9DEIN</name>
<dbReference type="EMBL" id="CADCWP010000227">
    <property type="protein sequence ID" value="CAA9579318.1"/>
    <property type="molecule type" value="Genomic_DNA"/>
</dbReference>
<dbReference type="InterPro" id="IPR000182">
    <property type="entry name" value="GNAT_dom"/>
</dbReference>
<organism evidence="2">
    <name type="scientific">uncultured Truepera sp</name>
    <dbReference type="NCBI Taxonomy" id="543023"/>
    <lineage>
        <taxon>Bacteria</taxon>
        <taxon>Thermotogati</taxon>
        <taxon>Deinococcota</taxon>
        <taxon>Deinococci</taxon>
        <taxon>Trueperales</taxon>
        <taxon>Trueperaceae</taxon>
        <taxon>Truepera</taxon>
        <taxon>environmental samples</taxon>
    </lineage>
</organism>
<sequence length="126" mass="14269">MTVAFKRLTEVDKADLVDLMNHPLVRRQMPLTSDNFTEEDAQNFVAGKERLWDEHGYGPWAFFVDDRFSGWGGLQPEGGDADLGLVLHPNYWGRGKAIYDEIMRQAFGEMGLSSVIVLLPPSRTRV</sequence>
<gene>
    <name evidence="2" type="ORF">AVDCRST_MAG86-2545</name>
</gene>
<accession>A0A6J4VI71</accession>
<dbReference type="SUPFAM" id="SSF55729">
    <property type="entry name" value="Acyl-CoA N-acyltransferases (Nat)"/>
    <property type="match status" value="1"/>
</dbReference>
<proteinExistence type="predicted"/>
<dbReference type="Gene3D" id="3.40.630.30">
    <property type="match status" value="1"/>
</dbReference>
<dbReference type="InterPro" id="IPR016181">
    <property type="entry name" value="Acyl_CoA_acyltransferase"/>
</dbReference>
<reference evidence="2" key="1">
    <citation type="submission" date="2020-02" db="EMBL/GenBank/DDBJ databases">
        <authorList>
            <person name="Meier V. D."/>
        </authorList>
    </citation>
    <scope>NUCLEOTIDE SEQUENCE</scope>
    <source>
        <strain evidence="2">AVDCRST_MAG86</strain>
    </source>
</reference>